<protein>
    <submittedName>
        <fullName evidence="1">Class I SAM-dependent methyltransferase</fullName>
    </submittedName>
</protein>
<dbReference type="EMBL" id="RJVQ01000010">
    <property type="protein sequence ID" value="RQW61716.1"/>
    <property type="molecule type" value="Genomic_DNA"/>
</dbReference>
<proteinExistence type="predicted"/>
<dbReference type="RefSeq" id="WP_124938564.1">
    <property type="nucleotide sequence ID" value="NZ_RJVQ01000010.1"/>
</dbReference>
<name>A0A3N9U1G2_9VIBR</name>
<dbReference type="Proteomes" id="UP000281112">
    <property type="component" value="Unassembled WGS sequence"/>
</dbReference>
<keyword evidence="1" id="KW-0489">Methyltransferase</keyword>
<keyword evidence="2" id="KW-1185">Reference proteome</keyword>
<dbReference type="InterPro" id="IPR029063">
    <property type="entry name" value="SAM-dependent_MTases_sf"/>
</dbReference>
<dbReference type="Gene3D" id="3.40.50.150">
    <property type="entry name" value="Vaccinia Virus protein VP39"/>
    <property type="match status" value="1"/>
</dbReference>
<accession>A0A3N9U1G2</accession>
<dbReference type="AlphaFoldDB" id="A0A3N9U1G2"/>
<dbReference type="GO" id="GO:0032259">
    <property type="term" value="P:methylation"/>
    <property type="evidence" value="ECO:0007669"/>
    <property type="project" value="UniProtKB-KW"/>
</dbReference>
<organism evidence="1 2">
    <name type="scientific">Vibrio viridaestus</name>
    <dbReference type="NCBI Taxonomy" id="2487322"/>
    <lineage>
        <taxon>Bacteria</taxon>
        <taxon>Pseudomonadati</taxon>
        <taxon>Pseudomonadota</taxon>
        <taxon>Gammaproteobacteria</taxon>
        <taxon>Vibrionales</taxon>
        <taxon>Vibrionaceae</taxon>
        <taxon>Vibrio</taxon>
    </lineage>
</organism>
<evidence type="ECO:0000313" key="1">
    <source>
        <dbReference type="EMBL" id="RQW61716.1"/>
    </source>
</evidence>
<dbReference type="GO" id="GO:0008168">
    <property type="term" value="F:methyltransferase activity"/>
    <property type="evidence" value="ECO:0007669"/>
    <property type="project" value="UniProtKB-KW"/>
</dbReference>
<evidence type="ECO:0000313" key="2">
    <source>
        <dbReference type="Proteomes" id="UP000281112"/>
    </source>
</evidence>
<dbReference type="OrthoDB" id="2469560at2"/>
<keyword evidence="1" id="KW-0808">Transferase</keyword>
<sequence>MINLNDEKVRYKDIKDLLKKNLIEDYEIFDNAQMSLQLASMVNYKSILFPLLKAITQKGIVEIGGYQGNHLRELDTLCSDLDVTLHSVDPAYQEFDDSDFVKVEFFKKTSIEYLKENKDSLQDVFIIDGDHNYETVIDELDVLFSSPNPKIIIMHDTSWPCNYVDTFYSINDMKNKKEVDISYMNLSKDRNEIDMPFFWPIHYDVKSFHNDSSSCKSGVYKAVKDTINDDWSYLNIASLFGLTIIYKNELNKNESFSDIIKHFSFFKPFLDLLELNRLMLISQTHKQGIIWEQDQEEIKNLLTQTHKQGIIWEKDQKEIKRLTDLLNSKNKNHENKY</sequence>
<reference evidence="1 2" key="1">
    <citation type="submission" date="2018-11" db="EMBL/GenBank/DDBJ databases">
        <title>Vibrio LJC006 sp. nov., isolated from seawater during the bloom of the enteromorpha.</title>
        <authorList>
            <person name="Liang J."/>
        </authorList>
    </citation>
    <scope>NUCLEOTIDE SEQUENCE [LARGE SCALE GENOMIC DNA]</scope>
    <source>
        <strain evidence="1 2">LJC006</strain>
    </source>
</reference>
<gene>
    <name evidence="1" type="ORF">EES38_17800</name>
</gene>
<comment type="caution">
    <text evidence="1">The sequence shown here is derived from an EMBL/GenBank/DDBJ whole genome shotgun (WGS) entry which is preliminary data.</text>
</comment>